<evidence type="ECO:0000313" key="3">
    <source>
        <dbReference type="Proteomes" id="UP000283589"/>
    </source>
</evidence>
<proteinExistence type="inferred from homology"/>
<dbReference type="STRING" id="1121130.GCA_000519105_00220"/>
<dbReference type="AlphaFoldDB" id="A0A412X5U5"/>
<reference evidence="2 3" key="1">
    <citation type="submission" date="2018-08" db="EMBL/GenBank/DDBJ databases">
        <title>A genome reference for cultivated species of the human gut microbiota.</title>
        <authorList>
            <person name="Zou Y."/>
            <person name="Xue W."/>
            <person name="Luo G."/>
        </authorList>
    </citation>
    <scope>NUCLEOTIDE SEQUENCE [LARGE SCALE GENOMIC DNA]</scope>
    <source>
        <strain evidence="2 3">AF14-49</strain>
    </source>
</reference>
<protein>
    <submittedName>
        <fullName evidence="2">Polymer-forming cytoskeletal protein</fullName>
    </submittedName>
</protein>
<name>A0A412X5U5_9BACT</name>
<dbReference type="Pfam" id="PF04519">
    <property type="entry name" value="Bactofilin"/>
    <property type="match status" value="1"/>
</dbReference>
<dbReference type="InterPro" id="IPR007607">
    <property type="entry name" value="BacA/B"/>
</dbReference>
<dbReference type="Proteomes" id="UP000283589">
    <property type="component" value="Unassembled WGS sequence"/>
</dbReference>
<gene>
    <name evidence="2" type="ORF">DWW18_02340</name>
</gene>
<dbReference type="RefSeq" id="WP_118258499.1">
    <property type="nucleotide sequence ID" value="NZ_CALBWO010000039.1"/>
</dbReference>
<accession>A0A412X5U5</accession>
<dbReference type="PANTHER" id="PTHR35024">
    <property type="entry name" value="HYPOTHETICAL CYTOSOLIC PROTEIN"/>
    <property type="match status" value="1"/>
</dbReference>
<evidence type="ECO:0000313" key="2">
    <source>
        <dbReference type="EMBL" id="RGV36274.1"/>
    </source>
</evidence>
<organism evidence="2 3">
    <name type="scientific">Butyricimonas virosa</name>
    <dbReference type="NCBI Taxonomy" id="544645"/>
    <lineage>
        <taxon>Bacteria</taxon>
        <taxon>Pseudomonadati</taxon>
        <taxon>Bacteroidota</taxon>
        <taxon>Bacteroidia</taxon>
        <taxon>Bacteroidales</taxon>
        <taxon>Odoribacteraceae</taxon>
        <taxon>Butyricimonas</taxon>
    </lineage>
</organism>
<sequence>MFGKKKNEDDSEKLMKVSADNLTMITIGTIVKGIITIAGGLHLEGTLEGDIICKGKVVIGPQGKVKGNVNCDTAVLYGLLQGDVRATNELYMKSGCMVRGDVYTRKLEIEPNAGFDGVCNTTGMNVPVKEENTKVEKVTVVEEK</sequence>
<evidence type="ECO:0000256" key="1">
    <source>
        <dbReference type="ARBA" id="ARBA00044755"/>
    </source>
</evidence>
<dbReference type="EMBL" id="QRZA01000002">
    <property type="protein sequence ID" value="RGV36274.1"/>
    <property type="molecule type" value="Genomic_DNA"/>
</dbReference>
<dbReference type="PANTHER" id="PTHR35024:SF4">
    <property type="entry name" value="POLYMER-FORMING CYTOSKELETAL PROTEIN"/>
    <property type="match status" value="1"/>
</dbReference>
<comment type="similarity">
    <text evidence="1">Belongs to the bactofilin family.</text>
</comment>
<comment type="caution">
    <text evidence="2">The sequence shown here is derived from an EMBL/GenBank/DDBJ whole genome shotgun (WGS) entry which is preliminary data.</text>
</comment>